<dbReference type="Pfam" id="PF04607">
    <property type="entry name" value="RelA_SpoT"/>
    <property type="match status" value="1"/>
</dbReference>
<accession>A0ABW8U702</accession>
<keyword evidence="3" id="KW-1185">Reference proteome</keyword>
<dbReference type="SMART" id="SM00954">
    <property type="entry name" value="RelA_SpoT"/>
    <property type="match status" value="1"/>
</dbReference>
<dbReference type="InterPro" id="IPR052366">
    <property type="entry name" value="GTP_Pyrophosphokinase"/>
</dbReference>
<name>A0ABW8U702_9GAMM</name>
<evidence type="ECO:0000313" key="2">
    <source>
        <dbReference type="EMBL" id="MFL1732227.1"/>
    </source>
</evidence>
<sequence>MLSKKQVKRAGEVLAKNPKDAEAMAVLSEWRSLHAHPINTFQAMLRNKKGLKNATIVQRLKRTPSIIRKIQRFEGMNLARMQDIGGIRVILPNIKDVYKLHDSLIHGKHQHEPVLPPKDYILYPKDDGYRSLHQVFKYNSHKGELKGLQIELQIRTRIQHYWATAVETLGLIEKASFKTGEGSEEYKRFFKLASALFSHYEASRVLEEFQDISISDIVDEFVQLEGRLQAFSKLKGLLVTGSHISSVKTKGEFYYLMELNTQEKTVSLTPFEKRQLRHAENMYQLLEMQNVDNPHIELVLISAKSFKDVKRAYPNYFLDTQSFIESLEKICQKYKKV</sequence>
<dbReference type="Proteomes" id="UP001624684">
    <property type="component" value="Unassembled WGS sequence"/>
</dbReference>
<comment type="caution">
    <text evidence="2">The sequence shown here is derived from an EMBL/GenBank/DDBJ whole genome shotgun (WGS) entry which is preliminary data.</text>
</comment>
<dbReference type="EMBL" id="JBJJXE010000004">
    <property type="protein sequence ID" value="MFL1732227.1"/>
    <property type="molecule type" value="Genomic_DNA"/>
</dbReference>
<dbReference type="PANTHER" id="PTHR47837">
    <property type="entry name" value="GTP PYROPHOSPHOKINASE YJBM"/>
    <property type="match status" value="1"/>
</dbReference>
<dbReference type="CDD" id="cd05399">
    <property type="entry name" value="NT_Rel-Spo_like"/>
    <property type="match status" value="1"/>
</dbReference>
<reference evidence="2 3" key="1">
    <citation type="submission" date="2024-11" db="EMBL/GenBank/DDBJ databases">
        <title>First Report of Moraxella oculi in Brazil in an Infectious Bovine Keratoconjunctivitis Outbreak.</title>
        <authorList>
            <person name="Carvalho C.V."/>
            <person name="Domingues R."/>
            <person name="Coutinho C."/>
            <person name="Honorio N.T.B.S."/>
            <person name="Faza D.R.L.R."/>
            <person name="Carvalho W.A."/>
            <person name="Machado A.B.F."/>
            <person name="Martins M.F."/>
            <person name="Gaspar E.B."/>
        </authorList>
    </citation>
    <scope>NUCLEOTIDE SEQUENCE [LARGE SCALE GENOMIC DNA]</scope>
    <source>
        <strain evidence="2 3">2117LE</strain>
    </source>
</reference>
<feature type="domain" description="RelA/SpoT" evidence="1">
    <location>
        <begin position="58"/>
        <end position="177"/>
    </location>
</feature>
<organism evidence="2 3">
    <name type="scientific">Moraxella oculi</name>
    <dbReference type="NCBI Taxonomy" id="2940516"/>
    <lineage>
        <taxon>Bacteria</taxon>
        <taxon>Pseudomonadati</taxon>
        <taxon>Pseudomonadota</taxon>
        <taxon>Gammaproteobacteria</taxon>
        <taxon>Moraxellales</taxon>
        <taxon>Moraxellaceae</taxon>
        <taxon>Moraxella</taxon>
    </lineage>
</organism>
<dbReference type="SUPFAM" id="SSF81301">
    <property type="entry name" value="Nucleotidyltransferase"/>
    <property type="match status" value="1"/>
</dbReference>
<dbReference type="PANTHER" id="PTHR47837:SF1">
    <property type="entry name" value="GTP PYROPHOSPHOKINASE YJBM"/>
    <property type="match status" value="1"/>
</dbReference>
<dbReference type="Gene3D" id="3.30.460.10">
    <property type="entry name" value="Beta Polymerase, domain 2"/>
    <property type="match status" value="1"/>
</dbReference>
<dbReference type="InterPro" id="IPR043519">
    <property type="entry name" value="NT_sf"/>
</dbReference>
<evidence type="ECO:0000313" key="3">
    <source>
        <dbReference type="Proteomes" id="UP001624684"/>
    </source>
</evidence>
<dbReference type="RefSeq" id="WP_407068897.1">
    <property type="nucleotide sequence ID" value="NZ_JBJJXE010000004.1"/>
</dbReference>
<dbReference type="InterPro" id="IPR007685">
    <property type="entry name" value="RelA_SpoT"/>
</dbReference>
<gene>
    <name evidence="2" type="ORF">ACJHVH_04335</name>
</gene>
<proteinExistence type="predicted"/>
<evidence type="ECO:0000259" key="1">
    <source>
        <dbReference type="SMART" id="SM00954"/>
    </source>
</evidence>
<protein>
    <submittedName>
        <fullName evidence="2">RelA/SpoT domain-containing protein</fullName>
    </submittedName>
</protein>